<evidence type="ECO:0000256" key="4">
    <source>
        <dbReference type="SAM" id="MobiDB-lite"/>
    </source>
</evidence>
<dbReference type="SUPFAM" id="SSF54001">
    <property type="entry name" value="Cysteine proteinases"/>
    <property type="match status" value="2"/>
</dbReference>
<protein>
    <recommendedName>
        <fullName evidence="5">Ubiquitin-like protease family profile domain-containing protein</fullName>
    </recommendedName>
</protein>
<proteinExistence type="inferred from homology"/>
<dbReference type="PROSITE" id="PS50600">
    <property type="entry name" value="ULP_PROTEASE"/>
    <property type="match status" value="1"/>
</dbReference>
<dbReference type="InterPro" id="IPR003653">
    <property type="entry name" value="Peptidase_C48_C"/>
</dbReference>
<feature type="compositionally biased region" description="Polar residues" evidence="4">
    <location>
        <begin position="57"/>
        <end position="73"/>
    </location>
</feature>
<keyword evidence="7" id="KW-1185">Reference proteome</keyword>
<feature type="domain" description="Ubiquitin-like protease family profile" evidence="5">
    <location>
        <begin position="118"/>
        <end position="271"/>
    </location>
</feature>
<keyword evidence="2" id="KW-0645">Protease</keyword>
<feature type="compositionally biased region" description="Polar residues" evidence="4">
    <location>
        <begin position="18"/>
        <end position="45"/>
    </location>
</feature>
<evidence type="ECO:0000256" key="1">
    <source>
        <dbReference type="ARBA" id="ARBA00005234"/>
    </source>
</evidence>
<comment type="similarity">
    <text evidence="1">Belongs to the peptidase C48 family.</text>
</comment>
<evidence type="ECO:0000313" key="6">
    <source>
        <dbReference type="EMBL" id="OXA46773.1"/>
    </source>
</evidence>
<dbReference type="Proteomes" id="UP000198287">
    <property type="component" value="Unassembled WGS sequence"/>
</dbReference>
<evidence type="ECO:0000259" key="5">
    <source>
        <dbReference type="PROSITE" id="PS50600"/>
    </source>
</evidence>
<dbReference type="InterPro" id="IPR038765">
    <property type="entry name" value="Papain-like_cys_pep_sf"/>
</dbReference>
<feature type="region of interest" description="Disordered" evidence="4">
    <location>
        <begin position="1"/>
        <end position="45"/>
    </location>
</feature>
<accession>A0A226DNG5</accession>
<keyword evidence="3" id="KW-0378">Hydrolase</keyword>
<evidence type="ECO:0000313" key="7">
    <source>
        <dbReference type="Proteomes" id="UP000198287"/>
    </source>
</evidence>
<dbReference type="EMBL" id="LNIX01000014">
    <property type="protein sequence ID" value="OXA46773.1"/>
    <property type="molecule type" value="Genomic_DNA"/>
</dbReference>
<dbReference type="Pfam" id="PF02902">
    <property type="entry name" value="Peptidase_C48"/>
    <property type="match status" value="1"/>
</dbReference>
<reference evidence="6 7" key="1">
    <citation type="submission" date="2015-12" db="EMBL/GenBank/DDBJ databases">
        <title>The genome of Folsomia candida.</title>
        <authorList>
            <person name="Faddeeva A."/>
            <person name="Derks M.F."/>
            <person name="Anvar Y."/>
            <person name="Smit S."/>
            <person name="Van Straalen N."/>
            <person name="Roelofs D."/>
        </authorList>
    </citation>
    <scope>NUCLEOTIDE SEQUENCE [LARGE SCALE GENOMIC DNA]</scope>
    <source>
        <strain evidence="6 7">VU population</strain>
        <tissue evidence="6">Whole body</tissue>
    </source>
</reference>
<dbReference type="GO" id="GO:0006508">
    <property type="term" value="P:proteolysis"/>
    <property type="evidence" value="ECO:0007669"/>
    <property type="project" value="UniProtKB-KW"/>
</dbReference>
<dbReference type="GO" id="GO:0008234">
    <property type="term" value="F:cysteine-type peptidase activity"/>
    <property type="evidence" value="ECO:0007669"/>
    <property type="project" value="InterPro"/>
</dbReference>
<gene>
    <name evidence="6" type="ORF">Fcan01_18373</name>
</gene>
<evidence type="ECO:0000256" key="2">
    <source>
        <dbReference type="ARBA" id="ARBA00022670"/>
    </source>
</evidence>
<evidence type="ECO:0000256" key="3">
    <source>
        <dbReference type="ARBA" id="ARBA00022801"/>
    </source>
</evidence>
<feature type="region of interest" description="Disordered" evidence="4">
    <location>
        <begin position="57"/>
        <end position="82"/>
    </location>
</feature>
<comment type="caution">
    <text evidence="6">The sequence shown here is derived from an EMBL/GenBank/DDBJ whole genome shotgun (WGS) entry which is preliminary data.</text>
</comment>
<dbReference type="Gene3D" id="3.40.395.10">
    <property type="entry name" value="Adenoviral Proteinase, Chain A"/>
    <property type="match status" value="2"/>
</dbReference>
<sequence>MAFPSRTGYSSTDRESSPIENSISSQGSNSPWYSGTTITSSQSSPSLTWYSGTTITSSQAGSDCGSSTILSYTPSPPRKSDTPCFQLNGTDGFTRHITDSEFRMLREVNPTMTAGIGFQIREHDLIDIQTENTRMIPENILDAYFAMRLTDLSIPNTGYVSNQFIVPKLLYQFPTTVAMTDMDGRAINQVQQDLLTKILLDRPRRLIVSVCRNLHYFLLDIDVLSNEIKVYDTLEIELGKRAWTVIYIVDCPKQANQYDCGLYAIYNFETFVLNQSLKKPTLTRQDILEIRGSTLSYFYAFREKVLKLQGGKEEDKLTDYGDLSWDTNSRISAIENIDLTIKRIKVNFCERLPSNINFGEASEDQDNDAIEDKSARKKLPKKSITEIQKNRKIGAASNSGTAIRESQEDRLKKLLVAASSRNYTCSDFRDVKKLRVLEPGKNGLLGALRRLSALSLQLKLKFLLKEAQMHYNVREAYEICSNLTHFSCEQKFGKQRLTQCPDLHLAACLKSSANPNFWLQFDPVNNDLTLDPPQTLTESELTTNEDGSNDKYMNIDFENLLDCQESQLLQTADESSIKYVFTFEDQWEHDVSPRKFSANVNGNVLQFVGSSHHHKVKKDDYCYSRKDVIDIQNLPPEIAEYARPDKINVLIPFQEFMEFWDIKNNFIVKRSNYGALMDKYLEKINFPCSFRVWTSYKLSRKNYEKEGMACIMGYCKFGRQNMKTKIHAKQNLSVLLNTTQNLMAKRIQKLGISTSRPTSGMTRQKSKIKLLNDNPLRHHILSHSEVPSLRILHNNFKYASEDAVRKIRSEALSDCSTKSMGILDAMEKVANSLNTDSRFFDKIKGVGGFIRHQSIIPHITTMYSPQQIRFAATCAEIYFDGTGNVVPKIKDPSDQNKQILLHMAVGRHSHQNLQATPVPVFEMLSNKGSVPFISQNLLEFVSKVRLVKRNWKPERFVCDFCLSYLHAACFSIVGETLDGYINRKYEILFEKLVDDDLPVLFVCSGHFMHANAKFLRKKCPKEVAVAALHGFAQLVEARNKNDIEYLISVMIELFCSKLLTTERRDELVDALSNNTILPEICELNTVDKEEVEYNFEDVELPSGPKLQREKSKFFIYFFNKRQEFEKNIMTQSYMYMGEKNAYMSKDCVDTIQRWMTYLPLWSKTTFFGKNGFPQNTITTGYVEKAIGIFKNNFHTNHNQFEPDLIYSHATFVLNTVIESLRKGRSLTIRRQNEKKDRKEPTNLEKLDDDKLGEFGEIGNAAFATAEWGKKNKSPKSINKTFLPRMKAIKNLSASNKSSVSKLGSNDRITNKKVTFKLDGEDRTIQRYYRSSEEKLERKIETEITIDLTPREQFKQDIRLGLKISKSYWENQTKVIRNLFSSPVLGTADEDDLLTLKDDNMINSSVANAVAQQIMLRQKLSPDRNILVYSNFIRQMTPFQAQFKVDKTLLPDSDSFNTKDGNLYFICYADLHCWLRVMKFQEEELQILDSLPAHIPETTRKKFVETISDAVNSHFNLPTEWKMRHKNVPKQGKNQCVIMTLLFLQALTDPSHKLENINIRTCLAFRYCAAHWLLLTTPTGCKVLSFFKSNVCDVLSTFLRRQNERESLSEIDDRINELVDMCNTPDGTYSYDADEERLKKLEADMRRSFEEGQIKYIMSELAANIDISGGCDP</sequence>
<organism evidence="6 7">
    <name type="scientific">Folsomia candida</name>
    <name type="common">Springtail</name>
    <dbReference type="NCBI Taxonomy" id="158441"/>
    <lineage>
        <taxon>Eukaryota</taxon>
        <taxon>Metazoa</taxon>
        <taxon>Ecdysozoa</taxon>
        <taxon>Arthropoda</taxon>
        <taxon>Hexapoda</taxon>
        <taxon>Collembola</taxon>
        <taxon>Entomobryomorpha</taxon>
        <taxon>Isotomoidea</taxon>
        <taxon>Isotomidae</taxon>
        <taxon>Proisotominae</taxon>
        <taxon>Folsomia</taxon>
    </lineage>
</organism>
<name>A0A226DNG5_FOLCA</name>